<dbReference type="InterPro" id="IPR036928">
    <property type="entry name" value="AS_sf"/>
</dbReference>
<sequence length="246" mass="26558">MPCPAGLPLLSGSACSPSPPPPHDPPSPGSITFGVAAPNSEQPVVSVPTPRYDVPGPMMKTSRDPALSLMALSGIEPTGPLMVEVPLVQNNSTFAPTQALAGWRIGFAGRYVRVNNYQRVEQGAPFVRALDILREAGAQLVPVDVQWVDDTLQFTLQTHPEIDNYVIKHRLDAMVSEGESSVFHGACKRGYPGLCEPLEEGATLWFYSARWSRDSLATLVRVYRQRASCEPGSQDPLQGTLIPPTA</sequence>
<keyword evidence="3" id="KW-1185">Reference proteome</keyword>
<dbReference type="AlphaFoldDB" id="A0A0J8FYS4"/>
<name>A0A0J8FYS4_9PSED</name>
<feature type="compositionally biased region" description="Low complexity" evidence="1">
    <location>
        <begin position="1"/>
        <end position="16"/>
    </location>
</feature>
<reference evidence="2 3" key="1">
    <citation type="submission" date="2015-06" db="EMBL/GenBank/DDBJ databases">
        <title>Draft genome sequence of an Antarctic Pseudomonas sp. strain KG01 with full potential for biotechnological applications.</title>
        <authorList>
            <person name="Pavlov M.S."/>
            <person name="Lira F."/>
            <person name="Martinez J.L."/>
            <person name="Marshall S.H."/>
        </authorList>
    </citation>
    <scope>NUCLEOTIDE SEQUENCE [LARGE SCALE GENOMIC DNA]</scope>
    <source>
        <strain evidence="2 3">KG01</strain>
    </source>
</reference>
<gene>
    <name evidence="2" type="ORF">ACR52_17180</name>
</gene>
<evidence type="ECO:0000313" key="3">
    <source>
        <dbReference type="Proteomes" id="UP000037551"/>
    </source>
</evidence>
<protein>
    <submittedName>
        <fullName evidence="2">Uncharacterized protein</fullName>
    </submittedName>
</protein>
<dbReference type="Proteomes" id="UP000037551">
    <property type="component" value="Unassembled WGS sequence"/>
</dbReference>
<dbReference type="SUPFAM" id="SSF75304">
    <property type="entry name" value="Amidase signature (AS) enzymes"/>
    <property type="match status" value="1"/>
</dbReference>
<evidence type="ECO:0000256" key="1">
    <source>
        <dbReference type="SAM" id="MobiDB-lite"/>
    </source>
</evidence>
<dbReference type="Gene3D" id="3.90.1300.10">
    <property type="entry name" value="Amidase signature (AS) domain"/>
    <property type="match status" value="1"/>
</dbReference>
<feature type="region of interest" description="Disordered" evidence="1">
    <location>
        <begin position="1"/>
        <end position="57"/>
    </location>
</feature>
<dbReference type="STRING" id="1674920.ACR52_17180"/>
<organism evidence="2 3">
    <name type="scientific">Pseudomonas fildesensis</name>
    <dbReference type="NCBI Taxonomy" id="1674920"/>
    <lineage>
        <taxon>Bacteria</taxon>
        <taxon>Pseudomonadati</taxon>
        <taxon>Pseudomonadota</taxon>
        <taxon>Gammaproteobacteria</taxon>
        <taxon>Pseudomonadales</taxon>
        <taxon>Pseudomonadaceae</taxon>
        <taxon>Pseudomonas</taxon>
    </lineage>
</organism>
<feature type="compositionally biased region" description="Pro residues" evidence="1">
    <location>
        <begin position="17"/>
        <end position="28"/>
    </location>
</feature>
<proteinExistence type="predicted"/>
<evidence type="ECO:0000313" key="2">
    <source>
        <dbReference type="EMBL" id="KMT53879.1"/>
    </source>
</evidence>
<comment type="caution">
    <text evidence="2">The sequence shown here is derived from an EMBL/GenBank/DDBJ whole genome shotgun (WGS) entry which is preliminary data.</text>
</comment>
<dbReference type="EMBL" id="LFMW01000012">
    <property type="protein sequence ID" value="KMT53879.1"/>
    <property type="molecule type" value="Genomic_DNA"/>
</dbReference>
<dbReference type="PATRIC" id="fig|1674920.3.peg.1817"/>
<accession>A0A0J8FYS4</accession>